<dbReference type="NCBIfam" id="TIGR00756">
    <property type="entry name" value="PPR"/>
    <property type="match status" value="8"/>
</dbReference>
<feature type="repeat" description="PPR" evidence="9">
    <location>
        <begin position="532"/>
        <end position="566"/>
    </location>
</feature>
<feature type="repeat" description="PPR" evidence="9">
    <location>
        <begin position="427"/>
        <end position="461"/>
    </location>
</feature>
<keyword evidence="3" id="KW-0150">Chloroplast</keyword>
<accession>A0A103Y9W8</accession>
<evidence type="ECO:0000256" key="1">
    <source>
        <dbReference type="ARBA" id="ARBA00004229"/>
    </source>
</evidence>
<organism evidence="10 11">
    <name type="scientific">Cynara cardunculus var. scolymus</name>
    <name type="common">Globe artichoke</name>
    <name type="synonym">Cynara scolymus</name>
    <dbReference type="NCBI Taxonomy" id="59895"/>
    <lineage>
        <taxon>Eukaryota</taxon>
        <taxon>Viridiplantae</taxon>
        <taxon>Streptophyta</taxon>
        <taxon>Embryophyta</taxon>
        <taxon>Tracheophyta</taxon>
        <taxon>Spermatophyta</taxon>
        <taxon>Magnoliopsida</taxon>
        <taxon>eudicotyledons</taxon>
        <taxon>Gunneridae</taxon>
        <taxon>Pentapetalae</taxon>
        <taxon>asterids</taxon>
        <taxon>campanulids</taxon>
        <taxon>Asterales</taxon>
        <taxon>Asteraceae</taxon>
        <taxon>Carduoideae</taxon>
        <taxon>Cardueae</taxon>
        <taxon>Carduinae</taxon>
        <taxon>Cynara</taxon>
    </lineage>
</organism>
<evidence type="ECO:0000256" key="6">
    <source>
        <dbReference type="ARBA" id="ARBA00022737"/>
    </source>
</evidence>
<dbReference type="AlphaFoldDB" id="A0A103Y9W8"/>
<dbReference type="FunFam" id="1.25.40.10:FF:000947">
    <property type="entry name" value="Pentatricopeptide repeat-containing protein, chloroplastic isoform A"/>
    <property type="match status" value="1"/>
</dbReference>
<evidence type="ECO:0000256" key="5">
    <source>
        <dbReference type="ARBA" id="ARBA00022664"/>
    </source>
</evidence>
<dbReference type="InterPro" id="IPR002885">
    <property type="entry name" value="PPR_rpt"/>
</dbReference>
<dbReference type="Proteomes" id="UP000243975">
    <property type="component" value="Unassembled WGS sequence"/>
</dbReference>
<evidence type="ECO:0000256" key="4">
    <source>
        <dbReference type="ARBA" id="ARBA00022640"/>
    </source>
</evidence>
<name>A0A103Y9W8_CYNCS</name>
<dbReference type="Pfam" id="PF01535">
    <property type="entry name" value="PPR"/>
    <property type="match status" value="1"/>
</dbReference>
<evidence type="ECO:0000313" key="10">
    <source>
        <dbReference type="EMBL" id="KVI05202.1"/>
    </source>
</evidence>
<feature type="repeat" description="PPR" evidence="9">
    <location>
        <begin position="252"/>
        <end position="286"/>
    </location>
</feature>
<dbReference type="PANTHER" id="PTHR47447:SF17">
    <property type="entry name" value="OS12G0638900 PROTEIN"/>
    <property type="match status" value="1"/>
</dbReference>
<feature type="repeat" description="PPR" evidence="9">
    <location>
        <begin position="322"/>
        <end position="356"/>
    </location>
</feature>
<feature type="repeat" description="PPR" evidence="9">
    <location>
        <begin position="497"/>
        <end position="531"/>
    </location>
</feature>
<comment type="subcellular location">
    <subcellularLocation>
        <location evidence="1">Plastid</location>
        <location evidence="1">Chloroplast</location>
    </subcellularLocation>
</comment>
<dbReference type="OMA" id="RIVLQEM"/>
<evidence type="ECO:0008006" key="12">
    <source>
        <dbReference type="Google" id="ProtNLM"/>
    </source>
</evidence>
<keyword evidence="5" id="KW-0507">mRNA processing</keyword>
<dbReference type="PANTHER" id="PTHR47447">
    <property type="entry name" value="OS03G0856100 PROTEIN"/>
    <property type="match status" value="1"/>
</dbReference>
<feature type="repeat" description="PPR" evidence="9">
    <location>
        <begin position="586"/>
        <end position="620"/>
    </location>
</feature>
<gene>
    <name evidence="10" type="ORF">Ccrd_016521</name>
</gene>
<protein>
    <recommendedName>
        <fullName evidence="12">Pentatricopeptide repeat-containing protein</fullName>
    </recommendedName>
</protein>
<feature type="repeat" description="PPR" evidence="9">
    <location>
        <begin position="180"/>
        <end position="214"/>
    </location>
</feature>
<feature type="repeat" description="PPR" evidence="9">
    <location>
        <begin position="287"/>
        <end position="321"/>
    </location>
</feature>
<feature type="repeat" description="PPR" evidence="9">
    <location>
        <begin position="392"/>
        <end position="426"/>
    </location>
</feature>
<dbReference type="Gene3D" id="1.25.40.10">
    <property type="entry name" value="Tetratricopeptide repeat domain"/>
    <property type="match status" value="6"/>
</dbReference>
<keyword evidence="4" id="KW-0934">Plastid</keyword>
<evidence type="ECO:0000256" key="7">
    <source>
        <dbReference type="ARBA" id="ARBA00022845"/>
    </source>
</evidence>
<dbReference type="EMBL" id="LEKV01001886">
    <property type="protein sequence ID" value="KVI05202.1"/>
    <property type="molecule type" value="Genomic_DNA"/>
</dbReference>
<dbReference type="PROSITE" id="PS51375">
    <property type="entry name" value="PPR"/>
    <property type="match status" value="11"/>
</dbReference>
<sequence>MKALLLPPPSTTTTTRSLRHRNFYHPSLSTASSKYSPLRSSVTSLSLSEDDVITREDGVSIYSRRRYDFSPLLEFLSTYSSDDDDPDYFDPPTSLDPTELQLAESYRSVPASLWHYLLKSLATSPSSSDSISTTYALVDWLHRHNLCFSYELLYSVLIHALGSSEKVYEAFLLSQKQTLTPLTYNVLIGACARNDDLEKAVILMNKMRGEGYQSDFVNYSLIIQSLVRNNKIDSGLLEKLYDEIVSDALELDVQLLNDIVLGFTKSGNVDRAMHFLGVIQGNGLSPKTSTVVSIISELGNLGRAEEAEAVFEEIKEGGLRPRTRAYNAVLKGYVNSGCLRDAEWIVNEMERNEVFPDEHTYSLLIDAYGNAGRWESARIVLKEMEANNVKPNSYVFSRILVSYRDRGEWQRLFQVLKEMQKCGVKPDRQFYNVMIDTFGKYNCLDHALATLERMRDEGIEPDTVTWNTLIDCHCKSGHHNKAEELFDEMQQKGCLPCIATYNIMINSFGEQERWEGVRSLLRKMKSQGLQPNVITYTTLVDIYGRSGRFMDANECLEDMKSAGLKPSSTIYNALINAYAQRDLKPDVVTYTTLMKTLIRVEKFDEVPSVYEEMILSGCTPDRKARAKLRSALKYMRQRLKS</sequence>
<dbReference type="Gramene" id="KVI05202">
    <property type="protein sequence ID" value="KVI05202"/>
    <property type="gene ID" value="Ccrd_016521"/>
</dbReference>
<comment type="caution">
    <text evidence="10">The sequence shown here is derived from an EMBL/GenBank/DDBJ whole genome shotgun (WGS) entry which is preliminary data.</text>
</comment>
<dbReference type="GO" id="GO:0006417">
    <property type="term" value="P:regulation of translation"/>
    <property type="evidence" value="ECO:0007669"/>
    <property type="project" value="UniProtKB-KW"/>
</dbReference>
<keyword evidence="6" id="KW-0677">Repeat</keyword>
<dbReference type="Pfam" id="PF13041">
    <property type="entry name" value="PPR_2"/>
    <property type="match status" value="4"/>
</dbReference>
<evidence type="ECO:0000256" key="9">
    <source>
        <dbReference type="PROSITE-ProRule" id="PRU00708"/>
    </source>
</evidence>
<evidence type="ECO:0000256" key="3">
    <source>
        <dbReference type="ARBA" id="ARBA00022528"/>
    </source>
</evidence>
<dbReference type="GO" id="GO:0003729">
    <property type="term" value="F:mRNA binding"/>
    <property type="evidence" value="ECO:0007669"/>
    <property type="project" value="UniProtKB-ARBA"/>
</dbReference>
<proteinExistence type="inferred from homology"/>
<reference evidence="10 11" key="1">
    <citation type="journal article" date="2016" name="Sci. Rep.">
        <title>The genome sequence of the outbreeding globe artichoke constructed de novo incorporating a phase-aware low-pass sequencing strategy of F1 progeny.</title>
        <authorList>
            <person name="Scaglione D."/>
            <person name="Reyes-Chin-Wo S."/>
            <person name="Acquadro A."/>
            <person name="Froenicke L."/>
            <person name="Portis E."/>
            <person name="Beitel C."/>
            <person name="Tirone M."/>
            <person name="Mauro R."/>
            <person name="Lo Monaco A."/>
            <person name="Mauromicale G."/>
            <person name="Faccioli P."/>
            <person name="Cattivelli L."/>
            <person name="Rieseberg L."/>
            <person name="Michelmore R."/>
            <person name="Lanteri S."/>
        </authorList>
    </citation>
    <scope>NUCLEOTIDE SEQUENCE [LARGE SCALE GENOMIC DNA]</scope>
    <source>
        <strain evidence="10">2C</strain>
    </source>
</reference>
<dbReference type="GO" id="GO:0009570">
    <property type="term" value="C:chloroplast stroma"/>
    <property type="evidence" value="ECO:0007669"/>
    <property type="project" value="UniProtKB-ARBA"/>
</dbReference>
<evidence type="ECO:0000313" key="11">
    <source>
        <dbReference type="Proteomes" id="UP000243975"/>
    </source>
</evidence>
<feature type="repeat" description="PPR" evidence="9">
    <location>
        <begin position="462"/>
        <end position="496"/>
    </location>
</feature>
<keyword evidence="11" id="KW-1185">Reference proteome</keyword>
<dbReference type="STRING" id="59895.A0A103Y9W8"/>
<evidence type="ECO:0000256" key="2">
    <source>
        <dbReference type="ARBA" id="ARBA00007626"/>
    </source>
</evidence>
<dbReference type="FunFam" id="1.25.40.10:FF:001589">
    <property type="entry name" value="Pentatricopeptide repeat-containing protein, chloroplastic isoform A"/>
    <property type="match status" value="1"/>
</dbReference>
<dbReference type="GO" id="GO:0006397">
    <property type="term" value="P:mRNA processing"/>
    <property type="evidence" value="ECO:0007669"/>
    <property type="project" value="UniProtKB-KW"/>
</dbReference>
<comment type="similarity">
    <text evidence="2">Belongs to the PPR family. P subfamily.</text>
</comment>
<dbReference type="Pfam" id="PF13812">
    <property type="entry name" value="PPR_3"/>
    <property type="match status" value="2"/>
</dbReference>
<dbReference type="InterPro" id="IPR011990">
    <property type="entry name" value="TPR-like_helical_dom_sf"/>
</dbReference>
<keyword evidence="8" id="KW-0809">Transit peptide</keyword>
<keyword evidence="7" id="KW-0810">Translation regulation</keyword>
<dbReference type="FunFam" id="1.25.40.10:FF:001770">
    <property type="entry name" value="Pentatricopeptide repeat-containing protein, chloroplastic isoform A"/>
    <property type="match status" value="1"/>
</dbReference>
<evidence type="ECO:0000256" key="8">
    <source>
        <dbReference type="ARBA" id="ARBA00022946"/>
    </source>
</evidence>
<feature type="repeat" description="PPR" evidence="9">
    <location>
        <begin position="357"/>
        <end position="391"/>
    </location>
</feature>